<organism evidence="1 2">
    <name type="scientific">Thermoflavimicrobium daqui</name>
    <dbReference type="NCBI Taxonomy" id="2137476"/>
    <lineage>
        <taxon>Bacteria</taxon>
        <taxon>Bacillati</taxon>
        <taxon>Bacillota</taxon>
        <taxon>Bacilli</taxon>
        <taxon>Bacillales</taxon>
        <taxon>Thermoactinomycetaceae</taxon>
        <taxon>Thermoflavimicrobium</taxon>
    </lineage>
</organism>
<dbReference type="InterPro" id="IPR023378">
    <property type="entry name" value="YheA/YmcA-like_dom_sf"/>
</dbReference>
<keyword evidence="2" id="KW-1185">Reference proteome</keyword>
<evidence type="ECO:0000313" key="2">
    <source>
        <dbReference type="Proteomes" id="UP000251213"/>
    </source>
</evidence>
<name>A0A364K9G1_9BACL</name>
<accession>A0A364K9G1</accession>
<dbReference type="EMBL" id="QJKK01000001">
    <property type="protein sequence ID" value="RAL26852.1"/>
    <property type="molecule type" value="Genomic_DNA"/>
</dbReference>
<dbReference type="OrthoDB" id="9811402at2"/>
<protein>
    <submittedName>
        <fullName evidence="1">Uncharacterized protein</fullName>
    </submittedName>
</protein>
<dbReference type="Pfam" id="PF06133">
    <property type="entry name" value="Com_YlbF"/>
    <property type="match status" value="1"/>
</dbReference>
<sequence length="125" mass="14686">MISNTQKGVTLMQNAYDLAHQLARTIRKSNVYQEWKEAYQEVEDNPKYKEMISTFRKTQVEMQQLLLEGKQPSEEQQEQMKKLSMAIQGVPAIIKCLQAEERFGILMNDLQKIIYEPAKELFDTR</sequence>
<dbReference type="Gene3D" id="1.20.1500.10">
    <property type="entry name" value="YheA/YmcA-like"/>
    <property type="match status" value="1"/>
</dbReference>
<dbReference type="Proteomes" id="UP000251213">
    <property type="component" value="Unassembled WGS sequence"/>
</dbReference>
<dbReference type="InterPro" id="IPR010368">
    <property type="entry name" value="Com_YlbF"/>
</dbReference>
<evidence type="ECO:0000313" key="1">
    <source>
        <dbReference type="EMBL" id="RAL26852.1"/>
    </source>
</evidence>
<reference evidence="1 2" key="2">
    <citation type="submission" date="2018-06" db="EMBL/GenBank/DDBJ databases">
        <authorList>
            <person name="Zhirakovskaya E."/>
        </authorList>
    </citation>
    <scope>NUCLEOTIDE SEQUENCE [LARGE SCALE GENOMIC DNA]</scope>
    <source>
        <strain evidence="1 2">FBKL4.011</strain>
    </source>
</reference>
<comment type="caution">
    <text evidence="1">The sequence shown here is derived from an EMBL/GenBank/DDBJ whole genome shotgun (WGS) entry which is preliminary data.</text>
</comment>
<proteinExistence type="predicted"/>
<gene>
    <name evidence="1" type="ORF">DL897_02040</name>
</gene>
<dbReference type="SUPFAM" id="SSF158622">
    <property type="entry name" value="YheA/YmcA-like"/>
    <property type="match status" value="1"/>
</dbReference>
<dbReference type="AlphaFoldDB" id="A0A364K9G1"/>
<reference evidence="1 2" key="1">
    <citation type="submission" date="2018-06" db="EMBL/GenBank/DDBJ databases">
        <title>Thermoflavimicrobium daqus sp. nov., a thermophilic microbe isolated from Moutai-flavour Daqu.</title>
        <authorList>
            <person name="Wang X."/>
            <person name="Zhou H."/>
        </authorList>
    </citation>
    <scope>NUCLEOTIDE SEQUENCE [LARGE SCALE GENOMIC DNA]</scope>
    <source>
        <strain evidence="1 2">FBKL4.011</strain>
    </source>
</reference>